<reference evidence="1 2" key="1">
    <citation type="submission" date="2016-05" db="EMBL/GenBank/DDBJ databases">
        <title>Single-cell genome of chain-forming Candidatus Thiomargarita nelsonii and comparison to other large sulfur-oxidizing bacteria.</title>
        <authorList>
            <person name="Winkel M."/>
            <person name="Salman V."/>
            <person name="Woyke T."/>
            <person name="Schulz-Vogt H."/>
            <person name="Richter M."/>
            <person name="Flood B."/>
            <person name="Bailey J."/>
            <person name="Amann R."/>
            <person name="Mussmann M."/>
        </authorList>
    </citation>
    <scope>NUCLEOTIDE SEQUENCE [LARGE SCALE GENOMIC DNA]</scope>
    <source>
        <strain evidence="1 2">THI036</strain>
    </source>
</reference>
<dbReference type="EMBL" id="LUTY01002913">
    <property type="protein sequence ID" value="OAD19172.1"/>
    <property type="molecule type" value="Genomic_DNA"/>
</dbReference>
<keyword evidence="2" id="KW-1185">Reference proteome</keyword>
<evidence type="ECO:0000313" key="1">
    <source>
        <dbReference type="EMBL" id="OAD19172.1"/>
    </source>
</evidence>
<dbReference type="Proteomes" id="UP000076962">
    <property type="component" value="Unassembled WGS sequence"/>
</dbReference>
<accession>A0A176RTT5</accession>
<sequence>MVSFNAIKNFMRELFYHCLPIQELMVTLTEWFIKAPTYAKRGRDVSRSSRTARVSLNYYKRVYKPCF</sequence>
<proteinExistence type="predicted"/>
<evidence type="ECO:0000313" key="2">
    <source>
        <dbReference type="Proteomes" id="UP000076962"/>
    </source>
</evidence>
<protein>
    <submittedName>
        <fullName evidence="1">Uncharacterized protein</fullName>
    </submittedName>
</protein>
<comment type="caution">
    <text evidence="1">The sequence shown here is derived from an EMBL/GenBank/DDBJ whole genome shotgun (WGS) entry which is preliminary data.</text>
</comment>
<gene>
    <name evidence="1" type="ORF">THIOM_005208</name>
</gene>
<name>A0A176RTT5_9GAMM</name>
<organism evidence="1 2">
    <name type="scientific">Candidatus Thiomargarita nelsonii</name>
    <dbReference type="NCBI Taxonomy" id="1003181"/>
    <lineage>
        <taxon>Bacteria</taxon>
        <taxon>Pseudomonadati</taxon>
        <taxon>Pseudomonadota</taxon>
        <taxon>Gammaproteobacteria</taxon>
        <taxon>Thiotrichales</taxon>
        <taxon>Thiotrichaceae</taxon>
        <taxon>Thiomargarita</taxon>
    </lineage>
</organism>
<dbReference type="AlphaFoldDB" id="A0A176RTT5"/>